<keyword evidence="17" id="KW-1185">Reference proteome</keyword>
<dbReference type="GO" id="GO:0015012">
    <property type="term" value="P:heparan sulfate proteoglycan biosynthetic process"/>
    <property type="evidence" value="ECO:0007669"/>
    <property type="project" value="InterPro"/>
</dbReference>
<comment type="pathway">
    <text evidence="3">Glycan metabolism; heparin biosynthesis.</text>
</comment>
<dbReference type="InterPro" id="IPR039721">
    <property type="entry name" value="C5-epimerase"/>
</dbReference>
<dbReference type="PANTHER" id="PTHR13174">
    <property type="entry name" value="D-GLUCURONYL C5-EPIMERASE"/>
    <property type="match status" value="1"/>
</dbReference>
<evidence type="ECO:0000259" key="15">
    <source>
        <dbReference type="Pfam" id="PF21174"/>
    </source>
</evidence>
<dbReference type="Proteomes" id="UP001177023">
    <property type="component" value="Unassembled WGS sequence"/>
</dbReference>
<evidence type="ECO:0000256" key="12">
    <source>
        <dbReference type="ARBA" id="ARBA00037847"/>
    </source>
</evidence>
<comment type="subcellular location">
    <subcellularLocation>
        <location evidence="12">Endomembrane system</location>
        <topology evidence="12">Single-pass membrane protein</topology>
    </subcellularLocation>
    <subcellularLocation>
        <location evidence="2">Membrane</location>
        <topology evidence="2">Single-pass type II membrane protein</topology>
    </subcellularLocation>
</comment>
<evidence type="ECO:0000256" key="9">
    <source>
        <dbReference type="ARBA" id="ARBA00022989"/>
    </source>
</evidence>
<feature type="domain" description="D-glucuronyl C5-epimerase C-terminal" evidence="14">
    <location>
        <begin position="387"/>
        <end position="585"/>
    </location>
</feature>
<evidence type="ECO:0000256" key="2">
    <source>
        <dbReference type="ARBA" id="ARBA00004606"/>
    </source>
</evidence>
<keyword evidence="11" id="KW-0413">Isomerase</keyword>
<comment type="pathway">
    <text evidence="4">Glycan metabolism; heparan sulfate biosynthesis.</text>
</comment>
<feature type="transmembrane region" description="Helical" evidence="13">
    <location>
        <begin position="9"/>
        <end position="27"/>
    </location>
</feature>
<dbReference type="InterPro" id="IPR010598">
    <property type="entry name" value="C5-epim_C"/>
</dbReference>
<organism evidence="16 17">
    <name type="scientific">Mesorhabditis spiculigera</name>
    <dbReference type="NCBI Taxonomy" id="96644"/>
    <lineage>
        <taxon>Eukaryota</taxon>
        <taxon>Metazoa</taxon>
        <taxon>Ecdysozoa</taxon>
        <taxon>Nematoda</taxon>
        <taxon>Chromadorea</taxon>
        <taxon>Rhabditida</taxon>
        <taxon>Rhabditina</taxon>
        <taxon>Rhabditomorpha</taxon>
        <taxon>Rhabditoidea</taxon>
        <taxon>Rhabditidae</taxon>
        <taxon>Mesorhabditinae</taxon>
        <taxon>Mesorhabditis</taxon>
    </lineage>
</organism>
<comment type="caution">
    <text evidence="16">The sequence shown here is derived from an EMBL/GenBank/DDBJ whole genome shotgun (WGS) entry which is preliminary data.</text>
</comment>
<evidence type="ECO:0000256" key="3">
    <source>
        <dbReference type="ARBA" id="ARBA00004841"/>
    </source>
</evidence>
<protein>
    <recommendedName>
        <fullName evidence="6">heparosan-N-sulfate-glucuronate 5-epimerase</fullName>
        <ecNumber evidence="6">5.1.3.17</ecNumber>
    </recommendedName>
</protein>
<evidence type="ECO:0000256" key="6">
    <source>
        <dbReference type="ARBA" id="ARBA00012087"/>
    </source>
</evidence>
<proteinExistence type="inferred from homology"/>
<evidence type="ECO:0000259" key="14">
    <source>
        <dbReference type="Pfam" id="PF06662"/>
    </source>
</evidence>
<dbReference type="InterPro" id="IPR059154">
    <property type="entry name" value="Glce_b_sandwich"/>
</dbReference>
<evidence type="ECO:0000256" key="7">
    <source>
        <dbReference type="ARBA" id="ARBA00022692"/>
    </source>
</evidence>
<evidence type="ECO:0000256" key="11">
    <source>
        <dbReference type="ARBA" id="ARBA00023235"/>
    </source>
</evidence>
<evidence type="ECO:0000256" key="8">
    <source>
        <dbReference type="ARBA" id="ARBA00022968"/>
    </source>
</evidence>
<comment type="similarity">
    <text evidence="5">Belongs to the D-glucuronyl C5-epimerase family.</text>
</comment>
<evidence type="ECO:0000313" key="17">
    <source>
        <dbReference type="Proteomes" id="UP001177023"/>
    </source>
</evidence>
<dbReference type="EMBL" id="CATQJA010002662">
    <property type="protein sequence ID" value="CAJ0581042.1"/>
    <property type="molecule type" value="Genomic_DNA"/>
</dbReference>
<evidence type="ECO:0000256" key="1">
    <source>
        <dbReference type="ARBA" id="ARBA00000434"/>
    </source>
</evidence>
<name>A0AA36G6A2_9BILA</name>
<feature type="domain" description="D-glucuronyl C5-epimerase beta-sandwich" evidence="15">
    <location>
        <begin position="225"/>
        <end position="357"/>
    </location>
</feature>
<dbReference type="Pfam" id="PF21174">
    <property type="entry name" value="Glce_b_sandwich"/>
    <property type="match status" value="1"/>
</dbReference>
<dbReference type="GO" id="GO:0047464">
    <property type="term" value="F:heparosan-N-sulfate-glucuronate 5-epimerase activity"/>
    <property type="evidence" value="ECO:0007669"/>
    <property type="project" value="UniProtKB-EC"/>
</dbReference>
<evidence type="ECO:0000256" key="10">
    <source>
        <dbReference type="ARBA" id="ARBA00023136"/>
    </source>
</evidence>
<dbReference type="AlphaFoldDB" id="A0AA36G6A2"/>
<evidence type="ECO:0000256" key="5">
    <source>
        <dbReference type="ARBA" id="ARBA00005584"/>
    </source>
</evidence>
<dbReference type="GO" id="GO:0005794">
    <property type="term" value="C:Golgi apparatus"/>
    <property type="evidence" value="ECO:0007669"/>
    <property type="project" value="TreeGrafter"/>
</dbReference>
<keyword evidence="10 13" id="KW-0472">Membrane</keyword>
<evidence type="ECO:0000313" key="16">
    <source>
        <dbReference type="EMBL" id="CAJ0581042.1"/>
    </source>
</evidence>
<gene>
    <name evidence="16" type="ORF">MSPICULIGERA_LOCUS19211</name>
</gene>
<keyword evidence="7 13" id="KW-0812">Transmembrane</keyword>
<dbReference type="EC" id="5.1.3.17" evidence="6"/>
<sequence length="596" mass="67851">MPRGIRRQSLYLFGAMILLFLINLYFASEGEATVEEQMKYYPNMQKSESSEADPVPIEKEARKVKCSADGQQLTCLRDDADYYFPFNFLKKRFDISGHATDNDTFEWITSYARVKIPDFKAYNYTSEFGHFASYSVETRDRVRCINPDTGVPMSTQWDPTPYYYPIQIAQYGLQHYSRMVDEDRSEVRVAELGKEHRDWQGTASTVHQISIRTYFTDNETKTEYVNISSSSSLTNGGVYLYLKQDPDLHIVEFSWRPQANASFTLMLQVRETGAVILLNYVQTDDPRCVWADGVAAGEDRISFTYSLGDQADRWSNVSRDLQVDAARAMTSNGSGKKTDNIIYHPGDLKFISVGFRGEATLVQRIWQRTQVHRQLFHTAANWAVSQQDEKGGWPIPVERSIADRKLVLPPGWYSAMAQGHMISLLTRAWHDTRDENYLVSAVKALGLFEKLAQDGGVRNDFVGKLAWYEEYPTTPGSFVLNGFMYSLIGLYDLSSIPEQNFLNKTIADGIMKASHLYSTGMQSLLALLPLYDTGSGSIYDLRHLGLASAPNLARWDYHAVHVYLLQWLYLVSGEEQLAEIGQRWAGYARGNRAKHN</sequence>
<evidence type="ECO:0000256" key="13">
    <source>
        <dbReference type="SAM" id="Phobius"/>
    </source>
</evidence>
<keyword evidence="9 13" id="KW-1133">Transmembrane helix</keyword>
<evidence type="ECO:0000256" key="4">
    <source>
        <dbReference type="ARBA" id="ARBA00005093"/>
    </source>
</evidence>
<accession>A0AA36G6A2</accession>
<dbReference type="Pfam" id="PF06662">
    <property type="entry name" value="C5-epim_C"/>
    <property type="match status" value="1"/>
</dbReference>
<reference evidence="16" key="1">
    <citation type="submission" date="2023-06" db="EMBL/GenBank/DDBJ databases">
        <authorList>
            <person name="Delattre M."/>
        </authorList>
    </citation>
    <scope>NUCLEOTIDE SEQUENCE</scope>
    <source>
        <strain evidence="16">AF72</strain>
    </source>
</reference>
<keyword evidence="8" id="KW-0735">Signal-anchor</keyword>
<feature type="non-terminal residue" evidence="16">
    <location>
        <position position="1"/>
    </location>
</feature>
<comment type="catalytic activity">
    <reaction evidence="1">
        <text>[heparosan-N-sulfate](n) = [heparan-N-sulfate](n)</text>
        <dbReference type="Rhea" id="RHEA:20197"/>
        <dbReference type="Rhea" id="RHEA-COMP:9556"/>
        <dbReference type="Rhea" id="RHEA-COMP:9557"/>
        <dbReference type="ChEBI" id="CHEBI:58041"/>
        <dbReference type="ChEBI" id="CHEBI:58287"/>
        <dbReference type="EC" id="5.1.3.17"/>
    </reaction>
</comment>
<dbReference type="PANTHER" id="PTHR13174:SF3">
    <property type="entry name" value="D-GLUCURONYL C5-EPIMERASE"/>
    <property type="match status" value="1"/>
</dbReference>